<sequence length="574" mass="63899">MPLPFAAMNLQPRFLLLTVLFFVMLAAPSWWVVRSIAEGIVEQWAVRYAEKQVLYDTSRTLQPILREVALSRQLAASQDVRDWARQPQDSHAQQRAMAELESFRKNFQDKSYFVGLYKTRQYFHNNAANEFAGRELRYQLNPKDPKDAWFFDLIRQQRDMHINVNPDPALGITKLWIDVLIRDGNDILGIAGTGLDLTTFIHDVVEENVAGVTSLFVDHGGAIQIHRNQQLIDFGSVSKSGAEQKTLHLLFEQEQDYTAMLAAMKSLETGTQKVATLFVQVHGKRHLAGVAYLPEIDWYEITLLDLDVLLPLSQFKGLLLVYGLTMIGLLLMFNMALRYYVVTPLARLGQGMSAVQAGQAVTAPLLSHGGGEIGQLIQHFVQMQQAVADARHDLENKVQERTAALEQLTKIDPLTGLLNRRGMLEQLEARLQSSTLHVRRPGILWLDVDYFKEINDARGHATGDLALRTVAVLIQRCVGPEDAVSRWGGDEFLVLLPHADQATLNALGQRLCAEVAACATVVDGAGQPVPLTASIGGHLQQPGETVDTLLHQGDQALYAAKARGRNNYCPSVVF</sequence>
<keyword evidence="3" id="KW-1133">Transmembrane helix</keyword>
<dbReference type="SUPFAM" id="SSF55073">
    <property type="entry name" value="Nucleotide cyclase"/>
    <property type="match status" value="1"/>
</dbReference>
<dbReference type="SMART" id="SM00304">
    <property type="entry name" value="HAMP"/>
    <property type="match status" value="1"/>
</dbReference>
<reference evidence="7" key="1">
    <citation type="journal article" date="2019" name="Int. J. Syst. Evol. Microbiol.">
        <title>The Global Catalogue of Microorganisms (GCM) 10K type strain sequencing project: providing services to taxonomists for standard genome sequencing and annotation.</title>
        <authorList>
            <consortium name="The Broad Institute Genomics Platform"/>
            <consortium name="The Broad Institute Genome Sequencing Center for Infectious Disease"/>
            <person name="Wu L."/>
            <person name="Ma J."/>
        </authorList>
    </citation>
    <scope>NUCLEOTIDE SEQUENCE [LARGE SCALE GENOMIC DNA]</scope>
    <source>
        <strain evidence="7">CCUG 49452</strain>
    </source>
</reference>
<accession>A0ABV9QDJ1</accession>
<dbReference type="CDD" id="cd01949">
    <property type="entry name" value="GGDEF"/>
    <property type="match status" value="1"/>
</dbReference>
<dbReference type="Proteomes" id="UP001596001">
    <property type="component" value="Unassembled WGS sequence"/>
</dbReference>
<dbReference type="InterPro" id="IPR000160">
    <property type="entry name" value="GGDEF_dom"/>
</dbReference>
<evidence type="ECO:0000313" key="7">
    <source>
        <dbReference type="Proteomes" id="UP001596001"/>
    </source>
</evidence>
<evidence type="ECO:0000313" key="6">
    <source>
        <dbReference type="EMBL" id="MFC4789581.1"/>
    </source>
</evidence>
<evidence type="ECO:0000256" key="1">
    <source>
        <dbReference type="ARBA" id="ARBA00012528"/>
    </source>
</evidence>
<protein>
    <recommendedName>
        <fullName evidence="1">diguanylate cyclase</fullName>
        <ecNumber evidence="1">2.7.7.65</ecNumber>
    </recommendedName>
</protein>
<dbReference type="Pfam" id="PF00990">
    <property type="entry name" value="GGDEF"/>
    <property type="match status" value="1"/>
</dbReference>
<dbReference type="NCBIfam" id="TIGR00254">
    <property type="entry name" value="GGDEF"/>
    <property type="match status" value="1"/>
</dbReference>
<gene>
    <name evidence="6" type="ORF">ACFO6X_11385</name>
</gene>
<dbReference type="CDD" id="cd06225">
    <property type="entry name" value="HAMP"/>
    <property type="match status" value="1"/>
</dbReference>
<dbReference type="GO" id="GO:0052621">
    <property type="term" value="F:diguanylate cyclase activity"/>
    <property type="evidence" value="ECO:0007669"/>
    <property type="project" value="UniProtKB-EC"/>
</dbReference>
<feature type="domain" description="GGDEF" evidence="5">
    <location>
        <begin position="439"/>
        <end position="573"/>
    </location>
</feature>
<feature type="transmembrane region" description="Helical" evidence="3">
    <location>
        <begin position="319"/>
        <end position="341"/>
    </location>
</feature>
<dbReference type="PANTHER" id="PTHR45138">
    <property type="entry name" value="REGULATORY COMPONENTS OF SENSORY TRANSDUCTION SYSTEM"/>
    <property type="match status" value="1"/>
</dbReference>
<keyword evidence="6" id="KW-0548">Nucleotidyltransferase</keyword>
<comment type="caution">
    <text evidence="6">The sequence shown here is derived from an EMBL/GenBank/DDBJ whole genome shotgun (WGS) entry which is preliminary data.</text>
</comment>
<dbReference type="InterPro" id="IPR050469">
    <property type="entry name" value="Diguanylate_Cyclase"/>
</dbReference>
<evidence type="ECO:0000256" key="2">
    <source>
        <dbReference type="ARBA" id="ARBA00034247"/>
    </source>
</evidence>
<organism evidence="6 7">
    <name type="scientific">Giesbergeria sinuosa</name>
    <dbReference type="NCBI Taxonomy" id="80883"/>
    <lineage>
        <taxon>Bacteria</taxon>
        <taxon>Pseudomonadati</taxon>
        <taxon>Pseudomonadota</taxon>
        <taxon>Betaproteobacteria</taxon>
        <taxon>Burkholderiales</taxon>
        <taxon>Comamonadaceae</taxon>
        <taxon>Giesbergeria</taxon>
    </lineage>
</organism>
<evidence type="ECO:0000259" key="4">
    <source>
        <dbReference type="PROSITE" id="PS50885"/>
    </source>
</evidence>
<dbReference type="InterPro" id="IPR003660">
    <property type="entry name" value="HAMP_dom"/>
</dbReference>
<keyword evidence="3" id="KW-0812">Transmembrane</keyword>
<evidence type="ECO:0000259" key="5">
    <source>
        <dbReference type="PROSITE" id="PS50887"/>
    </source>
</evidence>
<dbReference type="PROSITE" id="PS50887">
    <property type="entry name" value="GGDEF"/>
    <property type="match status" value="1"/>
</dbReference>
<dbReference type="Gene3D" id="6.10.340.10">
    <property type="match status" value="1"/>
</dbReference>
<keyword evidence="6" id="KW-0808">Transferase</keyword>
<keyword evidence="3" id="KW-0472">Membrane</keyword>
<dbReference type="EC" id="2.7.7.65" evidence="1"/>
<dbReference type="Pfam" id="PF00672">
    <property type="entry name" value="HAMP"/>
    <property type="match status" value="1"/>
</dbReference>
<dbReference type="InterPro" id="IPR043128">
    <property type="entry name" value="Rev_trsase/Diguanyl_cyclase"/>
</dbReference>
<feature type="domain" description="HAMP" evidence="4">
    <location>
        <begin position="339"/>
        <end position="392"/>
    </location>
</feature>
<comment type="catalytic activity">
    <reaction evidence="2">
        <text>2 GTP = 3',3'-c-di-GMP + 2 diphosphate</text>
        <dbReference type="Rhea" id="RHEA:24898"/>
        <dbReference type="ChEBI" id="CHEBI:33019"/>
        <dbReference type="ChEBI" id="CHEBI:37565"/>
        <dbReference type="ChEBI" id="CHEBI:58805"/>
        <dbReference type="EC" id="2.7.7.65"/>
    </reaction>
</comment>
<dbReference type="EMBL" id="JBHSHJ010000009">
    <property type="protein sequence ID" value="MFC4789581.1"/>
    <property type="molecule type" value="Genomic_DNA"/>
</dbReference>
<dbReference type="Gene3D" id="3.30.70.270">
    <property type="match status" value="1"/>
</dbReference>
<keyword evidence="7" id="KW-1185">Reference proteome</keyword>
<proteinExistence type="predicted"/>
<dbReference type="InterPro" id="IPR029787">
    <property type="entry name" value="Nucleotide_cyclase"/>
</dbReference>
<evidence type="ECO:0000256" key="3">
    <source>
        <dbReference type="SAM" id="Phobius"/>
    </source>
</evidence>
<dbReference type="PANTHER" id="PTHR45138:SF9">
    <property type="entry name" value="DIGUANYLATE CYCLASE DGCM-RELATED"/>
    <property type="match status" value="1"/>
</dbReference>
<dbReference type="RefSeq" id="WP_382433103.1">
    <property type="nucleotide sequence ID" value="NZ_JBHSHJ010000009.1"/>
</dbReference>
<name>A0ABV9QDJ1_9BURK</name>
<dbReference type="SMART" id="SM00267">
    <property type="entry name" value="GGDEF"/>
    <property type="match status" value="1"/>
</dbReference>
<dbReference type="PROSITE" id="PS50885">
    <property type="entry name" value="HAMP"/>
    <property type="match status" value="1"/>
</dbReference>